<proteinExistence type="predicted"/>
<dbReference type="PANTHER" id="PTHR24201">
    <property type="entry name" value="ANK_REP_REGION DOMAIN-CONTAINING PROTEIN"/>
    <property type="match status" value="1"/>
</dbReference>
<dbReference type="SMART" id="SM00248">
    <property type="entry name" value="ANK"/>
    <property type="match status" value="4"/>
</dbReference>
<feature type="repeat" description="ANK" evidence="3">
    <location>
        <begin position="82"/>
        <end position="114"/>
    </location>
</feature>
<dbReference type="SUPFAM" id="SSF48403">
    <property type="entry name" value="Ankyrin repeat"/>
    <property type="match status" value="1"/>
</dbReference>
<dbReference type="PROSITE" id="PS50297">
    <property type="entry name" value="ANK_REP_REGION"/>
    <property type="match status" value="2"/>
</dbReference>
<keyword evidence="2 3" id="KW-0040">ANK repeat</keyword>
<evidence type="ECO:0000313" key="4">
    <source>
        <dbReference type="EMBL" id="GAA4783023.1"/>
    </source>
</evidence>
<evidence type="ECO:0000256" key="3">
    <source>
        <dbReference type="PROSITE-ProRule" id="PRU00023"/>
    </source>
</evidence>
<name>A0ABP9ANX7_9GAMM</name>
<dbReference type="Gene3D" id="1.25.40.20">
    <property type="entry name" value="Ankyrin repeat-containing domain"/>
    <property type="match status" value="1"/>
</dbReference>
<feature type="repeat" description="ANK" evidence="3">
    <location>
        <begin position="149"/>
        <end position="181"/>
    </location>
</feature>
<dbReference type="EMBL" id="BAABJE010000001">
    <property type="protein sequence ID" value="GAA4783023.1"/>
    <property type="molecule type" value="Genomic_DNA"/>
</dbReference>
<keyword evidence="1" id="KW-0677">Repeat</keyword>
<sequence length="225" mass="24209">MSVVETPVSPRDIFPDPRAADLAEALVNGDPGKVRALAATSDLAVHGDQRITLLQWALLNRNLEGMQALLDAGADPAQPGMDGDTVVHFAAMFDDPRFLETLLARGADPDTANGDTGAVPLRSTLVADRETQFRMLLSAGADPDRADVMGNTPLHVAGLVNQPQRVLALLDAGADPARRNAQDVTFQRYLFMPRPDLLEAEASRAWESVLSWLFAHDIPLDTAPV</sequence>
<dbReference type="InterPro" id="IPR036770">
    <property type="entry name" value="Ankyrin_rpt-contain_sf"/>
</dbReference>
<dbReference type="InterPro" id="IPR050776">
    <property type="entry name" value="Ank_Repeat/CDKN_Inhibitor"/>
</dbReference>
<dbReference type="RefSeq" id="WP_345301645.1">
    <property type="nucleotide sequence ID" value="NZ_BAABJE010000001.1"/>
</dbReference>
<dbReference type="Proteomes" id="UP001499959">
    <property type="component" value="Unassembled WGS sequence"/>
</dbReference>
<gene>
    <name evidence="4" type="ORF">GCM10023307_04530</name>
</gene>
<keyword evidence="5" id="KW-1185">Reference proteome</keyword>
<accession>A0ABP9ANX7</accession>
<protein>
    <submittedName>
        <fullName evidence="4">Ankyrin repeat domain-containing protein</fullName>
    </submittedName>
</protein>
<dbReference type="InterPro" id="IPR002110">
    <property type="entry name" value="Ankyrin_rpt"/>
</dbReference>
<reference evidence="5" key="1">
    <citation type="journal article" date="2019" name="Int. J. Syst. Evol. Microbiol.">
        <title>The Global Catalogue of Microorganisms (GCM) 10K type strain sequencing project: providing services to taxonomists for standard genome sequencing and annotation.</title>
        <authorList>
            <consortium name="The Broad Institute Genomics Platform"/>
            <consortium name="The Broad Institute Genome Sequencing Center for Infectious Disease"/>
            <person name="Wu L."/>
            <person name="Ma J."/>
        </authorList>
    </citation>
    <scope>NUCLEOTIDE SEQUENCE [LARGE SCALE GENOMIC DNA]</scope>
    <source>
        <strain evidence="5">JCM 18204</strain>
    </source>
</reference>
<evidence type="ECO:0000256" key="2">
    <source>
        <dbReference type="ARBA" id="ARBA00023043"/>
    </source>
</evidence>
<evidence type="ECO:0000313" key="5">
    <source>
        <dbReference type="Proteomes" id="UP001499959"/>
    </source>
</evidence>
<comment type="caution">
    <text evidence="4">The sequence shown here is derived from an EMBL/GenBank/DDBJ whole genome shotgun (WGS) entry which is preliminary data.</text>
</comment>
<organism evidence="4 5">
    <name type="scientific">Lysobacter hankyongensis</name>
    <dbReference type="NCBI Taxonomy" id="1176535"/>
    <lineage>
        <taxon>Bacteria</taxon>
        <taxon>Pseudomonadati</taxon>
        <taxon>Pseudomonadota</taxon>
        <taxon>Gammaproteobacteria</taxon>
        <taxon>Lysobacterales</taxon>
        <taxon>Lysobacteraceae</taxon>
        <taxon>Lysobacter</taxon>
    </lineage>
</organism>
<evidence type="ECO:0000256" key="1">
    <source>
        <dbReference type="ARBA" id="ARBA00022737"/>
    </source>
</evidence>
<dbReference type="Pfam" id="PF12796">
    <property type="entry name" value="Ank_2"/>
    <property type="match status" value="1"/>
</dbReference>
<dbReference type="PROSITE" id="PS50088">
    <property type="entry name" value="ANK_REPEAT"/>
    <property type="match status" value="2"/>
</dbReference>